<comment type="cofactor">
    <cofactor evidence="1">
        <name>heme b</name>
        <dbReference type="ChEBI" id="CHEBI:60344"/>
    </cofactor>
</comment>
<evidence type="ECO:0000313" key="11">
    <source>
        <dbReference type="Proteomes" id="UP000794436"/>
    </source>
</evidence>
<accession>A0A8K1CR50</accession>
<keyword evidence="5" id="KW-0560">Oxidoreductase</keyword>
<dbReference type="PANTHER" id="PTHR33577">
    <property type="entry name" value="STERIGMATOCYSTIN BIOSYNTHESIS PEROXIDASE STCC-RELATED"/>
    <property type="match status" value="1"/>
</dbReference>
<evidence type="ECO:0000313" key="10">
    <source>
        <dbReference type="EMBL" id="TMW67458.1"/>
    </source>
</evidence>
<organism evidence="10 11">
    <name type="scientific">Pythium oligandrum</name>
    <name type="common">Mycoparasitic fungus</name>
    <dbReference type="NCBI Taxonomy" id="41045"/>
    <lineage>
        <taxon>Eukaryota</taxon>
        <taxon>Sar</taxon>
        <taxon>Stramenopiles</taxon>
        <taxon>Oomycota</taxon>
        <taxon>Peronosporomycetes</taxon>
        <taxon>Pythiales</taxon>
        <taxon>Pythiaceae</taxon>
        <taxon>Pythium</taxon>
    </lineage>
</organism>
<keyword evidence="8" id="KW-0732">Signal</keyword>
<evidence type="ECO:0000256" key="1">
    <source>
        <dbReference type="ARBA" id="ARBA00001970"/>
    </source>
</evidence>
<dbReference type="OrthoDB" id="407298at2759"/>
<keyword evidence="2" id="KW-0575">Peroxidase</keyword>
<dbReference type="Proteomes" id="UP000794436">
    <property type="component" value="Unassembled WGS sequence"/>
</dbReference>
<dbReference type="AlphaFoldDB" id="A0A8K1CR50"/>
<dbReference type="GO" id="GO:0046872">
    <property type="term" value="F:metal ion binding"/>
    <property type="evidence" value="ECO:0007669"/>
    <property type="project" value="UniProtKB-KW"/>
</dbReference>
<dbReference type="PANTHER" id="PTHR33577:SF9">
    <property type="entry name" value="PEROXIDASE STCC"/>
    <property type="match status" value="1"/>
</dbReference>
<dbReference type="PROSITE" id="PS51405">
    <property type="entry name" value="HEME_HALOPEROXIDASE"/>
    <property type="match status" value="1"/>
</dbReference>
<dbReference type="InterPro" id="IPR000028">
    <property type="entry name" value="Chloroperoxidase"/>
</dbReference>
<evidence type="ECO:0000256" key="5">
    <source>
        <dbReference type="ARBA" id="ARBA00023002"/>
    </source>
</evidence>
<name>A0A8K1CR50_PYTOL</name>
<comment type="similarity">
    <text evidence="7">Belongs to the chloroperoxidase family.</text>
</comment>
<evidence type="ECO:0000256" key="6">
    <source>
        <dbReference type="ARBA" id="ARBA00023004"/>
    </source>
</evidence>
<dbReference type="PROSITE" id="PS51257">
    <property type="entry name" value="PROKAR_LIPOPROTEIN"/>
    <property type="match status" value="1"/>
</dbReference>
<keyword evidence="11" id="KW-1185">Reference proteome</keyword>
<evidence type="ECO:0000256" key="3">
    <source>
        <dbReference type="ARBA" id="ARBA00022617"/>
    </source>
</evidence>
<evidence type="ECO:0000256" key="2">
    <source>
        <dbReference type="ARBA" id="ARBA00022559"/>
    </source>
</evidence>
<evidence type="ECO:0000256" key="7">
    <source>
        <dbReference type="ARBA" id="ARBA00025795"/>
    </source>
</evidence>
<dbReference type="Pfam" id="PF01328">
    <property type="entry name" value="Peroxidase_2"/>
    <property type="match status" value="1"/>
</dbReference>
<dbReference type="GO" id="GO:0004601">
    <property type="term" value="F:peroxidase activity"/>
    <property type="evidence" value="ECO:0007669"/>
    <property type="project" value="UniProtKB-KW"/>
</dbReference>
<reference evidence="10" key="1">
    <citation type="submission" date="2019-03" db="EMBL/GenBank/DDBJ databases">
        <title>Long read genome sequence of the mycoparasitic Pythium oligandrum ATCC 38472 isolated from sugarbeet rhizosphere.</title>
        <authorList>
            <person name="Gaulin E."/>
        </authorList>
    </citation>
    <scope>NUCLEOTIDE SEQUENCE</scope>
    <source>
        <strain evidence="10">ATCC 38472_TT</strain>
    </source>
</reference>
<keyword evidence="4" id="KW-0479">Metal-binding</keyword>
<protein>
    <recommendedName>
        <fullName evidence="9">Heme haloperoxidase family profile domain-containing protein</fullName>
    </recommendedName>
</protein>
<feature type="chain" id="PRO_5035437200" description="Heme haloperoxidase family profile domain-containing protein" evidence="8">
    <location>
        <begin position="30"/>
        <end position="276"/>
    </location>
</feature>
<keyword evidence="3" id="KW-0349">Heme</keyword>
<feature type="domain" description="Heme haloperoxidase family profile" evidence="9">
    <location>
        <begin position="45"/>
        <end position="257"/>
    </location>
</feature>
<proteinExistence type="inferred from homology"/>
<dbReference type="SUPFAM" id="SSF47571">
    <property type="entry name" value="Cloroperoxidase"/>
    <property type="match status" value="1"/>
</dbReference>
<sequence length="276" mass="30365">MRTIPSSHWLRVMAIASAVLACFITVVSPDPSPPLSFEALEQEDTAHPYFRPSDQVVSGSPTNNVAAYHRSPCPALNALANHGYLPRNGKNLTPAILKKAVMDVYNVDETLGQSFVGRLPPTLTLADLSVHNFVEHDASLVHDDLYFGYDPAVVNATLVKKILARTDPTTQRITKKCLASLRRDRENESAKTNPQYVFGSRQQAIAYAESALVVLAFGDYYKETISVDHARTFLLKEKIPETWTASPVPITLAKMLETGRQILSLVPSQSALASEF</sequence>
<feature type="signal peptide" evidence="8">
    <location>
        <begin position="1"/>
        <end position="29"/>
    </location>
</feature>
<evidence type="ECO:0000259" key="9">
    <source>
        <dbReference type="PROSITE" id="PS51405"/>
    </source>
</evidence>
<gene>
    <name evidence="10" type="ORF">Poli38472_011078</name>
</gene>
<dbReference type="EMBL" id="SPLM01000004">
    <property type="protein sequence ID" value="TMW67458.1"/>
    <property type="molecule type" value="Genomic_DNA"/>
</dbReference>
<evidence type="ECO:0000256" key="8">
    <source>
        <dbReference type="SAM" id="SignalP"/>
    </source>
</evidence>
<keyword evidence="6" id="KW-0408">Iron</keyword>
<dbReference type="InterPro" id="IPR036851">
    <property type="entry name" value="Chloroperoxidase-like_sf"/>
</dbReference>
<evidence type="ECO:0000256" key="4">
    <source>
        <dbReference type="ARBA" id="ARBA00022723"/>
    </source>
</evidence>
<comment type="caution">
    <text evidence="10">The sequence shown here is derived from an EMBL/GenBank/DDBJ whole genome shotgun (WGS) entry which is preliminary data.</text>
</comment>
<dbReference type="Gene3D" id="1.10.489.10">
    <property type="entry name" value="Chloroperoxidase-like"/>
    <property type="match status" value="1"/>
</dbReference>